<organism evidence="1 2">
    <name type="scientific">Brevibacillus fortis</name>
    <dbReference type="NCBI Taxonomy" id="2126352"/>
    <lineage>
        <taxon>Bacteria</taxon>
        <taxon>Bacillati</taxon>
        <taxon>Bacillota</taxon>
        <taxon>Bacilli</taxon>
        <taxon>Bacillales</taxon>
        <taxon>Paenibacillaceae</taxon>
        <taxon>Brevibacillus</taxon>
    </lineage>
</organism>
<dbReference type="Pfam" id="PF01527">
    <property type="entry name" value="HTH_Tnp_1"/>
    <property type="match status" value="1"/>
</dbReference>
<dbReference type="Proteomes" id="UP000240419">
    <property type="component" value="Unassembled WGS sequence"/>
</dbReference>
<dbReference type="InterPro" id="IPR002514">
    <property type="entry name" value="Transposase_8"/>
</dbReference>
<comment type="caution">
    <text evidence="1">The sequence shown here is derived from an EMBL/GenBank/DDBJ whole genome shotgun (WGS) entry which is preliminary data.</text>
</comment>
<dbReference type="EMBL" id="PXZM01000078">
    <property type="protein sequence ID" value="PSJ85513.1"/>
    <property type="molecule type" value="Genomic_DNA"/>
</dbReference>
<evidence type="ECO:0000313" key="1">
    <source>
        <dbReference type="EMBL" id="PSJ85513.1"/>
    </source>
</evidence>
<dbReference type="Gene3D" id="1.10.10.60">
    <property type="entry name" value="Homeodomain-like"/>
    <property type="match status" value="1"/>
</dbReference>
<keyword evidence="2" id="KW-1185">Reference proteome</keyword>
<dbReference type="InterPro" id="IPR009057">
    <property type="entry name" value="Homeodomain-like_sf"/>
</dbReference>
<dbReference type="OrthoDB" id="2185084at2"/>
<dbReference type="RefSeq" id="WP_106842155.1">
    <property type="nucleotide sequence ID" value="NZ_JBCNIW010000066.1"/>
</dbReference>
<reference evidence="1 2" key="1">
    <citation type="submission" date="2018-03" db="EMBL/GenBank/DDBJ databases">
        <title>Brevisbacillus phylogenomics.</title>
        <authorList>
            <person name="Dunlap C."/>
        </authorList>
    </citation>
    <scope>NUCLEOTIDE SEQUENCE [LARGE SCALE GENOMIC DNA]</scope>
    <source>
        <strain evidence="1 2">NRRL NRS-1210</strain>
    </source>
</reference>
<sequence length="98" mass="11215">MGNIQKTYDVAFKKKAVDFYLKTGMGYRRSGNELGIDPTMLRRWVNHFQKEGIAGLEEKRGKVRGIGVGRPKVRPEDPEAKIKRLEAENALLKKLLKM</sequence>
<accession>A0A2P7UF68</accession>
<gene>
    <name evidence="1" type="ORF">C7R93_29700</name>
</gene>
<name>A0A2P7UF68_9BACL</name>
<protein>
    <submittedName>
        <fullName evidence="1">Transposase</fullName>
    </submittedName>
</protein>
<dbReference type="AlphaFoldDB" id="A0A2P7UF68"/>
<dbReference type="SUPFAM" id="SSF46689">
    <property type="entry name" value="Homeodomain-like"/>
    <property type="match status" value="1"/>
</dbReference>
<proteinExistence type="predicted"/>
<evidence type="ECO:0000313" key="2">
    <source>
        <dbReference type="Proteomes" id="UP000240419"/>
    </source>
</evidence>